<evidence type="ECO:0000313" key="4">
    <source>
        <dbReference type="Proteomes" id="UP001499910"/>
    </source>
</evidence>
<evidence type="ECO:0000256" key="1">
    <source>
        <dbReference type="SAM" id="SignalP"/>
    </source>
</evidence>
<evidence type="ECO:0000259" key="2">
    <source>
        <dbReference type="Pfam" id="PF13884"/>
    </source>
</evidence>
<feature type="chain" id="PRO_5046341843" description="Peptidase S74 domain-containing protein" evidence="1">
    <location>
        <begin position="22"/>
        <end position="143"/>
    </location>
</feature>
<dbReference type="Proteomes" id="UP001499910">
    <property type="component" value="Unassembled WGS sequence"/>
</dbReference>
<feature type="signal peptide" evidence="1">
    <location>
        <begin position="1"/>
        <end position="21"/>
    </location>
</feature>
<dbReference type="Pfam" id="PF13884">
    <property type="entry name" value="Peptidase_S74"/>
    <property type="match status" value="1"/>
</dbReference>
<protein>
    <recommendedName>
        <fullName evidence="2">Peptidase S74 domain-containing protein</fullName>
    </recommendedName>
</protein>
<dbReference type="RefSeq" id="WP_259554066.1">
    <property type="nucleotide sequence ID" value="NZ_BAABHW010000007.1"/>
</dbReference>
<keyword evidence="1" id="KW-0732">Signal</keyword>
<comment type="caution">
    <text evidence="3">The sequence shown here is derived from an EMBL/GenBank/DDBJ whole genome shotgun (WGS) entry which is preliminary data.</text>
</comment>
<reference evidence="4" key="1">
    <citation type="journal article" date="2019" name="Int. J. Syst. Evol. Microbiol.">
        <title>The Global Catalogue of Microorganisms (GCM) 10K type strain sequencing project: providing services to taxonomists for standard genome sequencing and annotation.</title>
        <authorList>
            <consortium name="The Broad Institute Genomics Platform"/>
            <consortium name="The Broad Institute Genome Sequencing Center for Infectious Disease"/>
            <person name="Wu L."/>
            <person name="Ma J."/>
        </authorList>
    </citation>
    <scope>NUCLEOTIDE SEQUENCE [LARGE SCALE GENOMIC DNA]</scope>
    <source>
        <strain evidence="4">JCM 18015</strain>
    </source>
</reference>
<accession>A0ABP9LNQ5</accession>
<name>A0ABP9LNQ5_9RHOB</name>
<organism evidence="3 4">
    <name type="scientific">[Roseibacterium] beibuensis</name>
    <dbReference type="NCBI Taxonomy" id="1193142"/>
    <lineage>
        <taxon>Bacteria</taxon>
        <taxon>Pseudomonadati</taxon>
        <taxon>Pseudomonadota</taxon>
        <taxon>Alphaproteobacteria</taxon>
        <taxon>Rhodobacterales</taxon>
        <taxon>Roseobacteraceae</taxon>
        <taxon>Roseicyclus</taxon>
    </lineage>
</organism>
<dbReference type="EMBL" id="BAABHW010000007">
    <property type="protein sequence ID" value="GAA5081515.1"/>
    <property type="molecule type" value="Genomic_DNA"/>
</dbReference>
<evidence type="ECO:0000313" key="3">
    <source>
        <dbReference type="EMBL" id="GAA5081515.1"/>
    </source>
</evidence>
<keyword evidence="4" id="KW-1185">Reference proteome</keyword>
<feature type="domain" description="Peptidase S74" evidence="2">
    <location>
        <begin position="72"/>
        <end position="120"/>
    </location>
</feature>
<sequence>MPRLLTATALSLTLATSTAFAGGTAPQPAMPPAVIVEDTADSSHQILVPIFAVLLIAAALHSGGGNPGLQPSDARLKRDITPVGTAGNGLTLYQYRYVWSDEVHTGVLAQEVLAHTPEAVVDLPYGYMAVNYERLGLVPPVAD</sequence>
<gene>
    <name evidence="3" type="ORF">GCM10023209_36290</name>
</gene>
<proteinExistence type="predicted"/>
<dbReference type="InterPro" id="IPR030392">
    <property type="entry name" value="S74_ICA"/>
</dbReference>